<feature type="transmembrane region" description="Helical" evidence="12">
    <location>
        <begin position="448"/>
        <end position="472"/>
    </location>
</feature>
<keyword evidence="7 11" id="KW-0406">Ion transport</keyword>
<dbReference type="EMBL" id="CAJNOC010001816">
    <property type="protein sequence ID" value="CAF0893266.1"/>
    <property type="molecule type" value="Genomic_DNA"/>
</dbReference>
<dbReference type="OrthoDB" id="10051479at2759"/>
<keyword evidence="6" id="KW-0915">Sodium</keyword>
<dbReference type="GO" id="GO:0015280">
    <property type="term" value="F:ligand-gated sodium channel activity"/>
    <property type="evidence" value="ECO:0007669"/>
    <property type="project" value="TreeGrafter"/>
</dbReference>
<keyword evidence="8 12" id="KW-0472">Membrane</keyword>
<dbReference type="PANTHER" id="PTHR11690">
    <property type="entry name" value="AMILORIDE-SENSITIVE SODIUM CHANNEL-RELATED"/>
    <property type="match status" value="1"/>
</dbReference>
<dbReference type="Proteomes" id="UP000663879">
    <property type="component" value="Unassembled WGS sequence"/>
</dbReference>
<evidence type="ECO:0000256" key="4">
    <source>
        <dbReference type="ARBA" id="ARBA00022692"/>
    </source>
</evidence>
<keyword evidence="9 11" id="KW-0739">Sodium transport</keyword>
<evidence type="ECO:0000256" key="3">
    <source>
        <dbReference type="ARBA" id="ARBA00022461"/>
    </source>
</evidence>
<evidence type="ECO:0000256" key="10">
    <source>
        <dbReference type="ARBA" id="ARBA00023303"/>
    </source>
</evidence>
<reference evidence="13" key="1">
    <citation type="submission" date="2021-02" db="EMBL/GenBank/DDBJ databases">
        <authorList>
            <person name="Nowell W R."/>
        </authorList>
    </citation>
    <scope>NUCLEOTIDE SEQUENCE</scope>
    <source>
        <strain evidence="13">Ploen Becks lab</strain>
    </source>
</reference>
<evidence type="ECO:0000256" key="1">
    <source>
        <dbReference type="ARBA" id="ARBA00004141"/>
    </source>
</evidence>
<keyword evidence="14" id="KW-1185">Reference proteome</keyword>
<keyword evidence="2 11" id="KW-0813">Transport</keyword>
<feature type="transmembrane region" description="Helical" evidence="12">
    <location>
        <begin position="54"/>
        <end position="76"/>
    </location>
</feature>
<evidence type="ECO:0000256" key="8">
    <source>
        <dbReference type="ARBA" id="ARBA00023136"/>
    </source>
</evidence>
<dbReference type="AlphaFoldDB" id="A0A813Z4D6"/>
<proteinExistence type="inferred from homology"/>
<keyword evidence="5 12" id="KW-1133">Transmembrane helix</keyword>
<keyword evidence="3 11" id="KW-0894">Sodium channel</keyword>
<keyword evidence="4 11" id="KW-0812">Transmembrane</keyword>
<evidence type="ECO:0000256" key="6">
    <source>
        <dbReference type="ARBA" id="ARBA00023053"/>
    </source>
</evidence>
<evidence type="ECO:0000256" key="2">
    <source>
        <dbReference type="ARBA" id="ARBA00022448"/>
    </source>
</evidence>
<dbReference type="InterPro" id="IPR001873">
    <property type="entry name" value="ENaC"/>
</dbReference>
<dbReference type="Pfam" id="PF00858">
    <property type="entry name" value="ASC"/>
    <property type="match status" value="1"/>
</dbReference>
<evidence type="ECO:0000256" key="7">
    <source>
        <dbReference type="ARBA" id="ARBA00023065"/>
    </source>
</evidence>
<evidence type="ECO:0000313" key="14">
    <source>
        <dbReference type="Proteomes" id="UP000663879"/>
    </source>
</evidence>
<comment type="caution">
    <text evidence="13">The sequence shown here is derived from an EMBL/GenBank/DDBJ whole genome shotgun (WGS) entry which is preliminary data.</text>
</comment>
<keyword evidence="10 11" id="KW-0407">Ion channel</keyword>
<accession>A0A813Z4D6</accession>
<dbReference type="Gene3D" id="2.60.470.10">
    <property type="entry name" value="Acid-sensing ion channels like domains"/>
    <property type="match status" value="1"/>
</dbReference>
<dbReference type="PRINTS" id="PR01078">
    <property type="entry name" value="AMINACHANNEL"/>
</dbReference>
<comment type="subcellular location">
    <subcellularLocation>
        <location evidence="1">Membrane</location>
        <topology evidence="1">Multi-pass membrane protein</topology>
    </subcellularLocation>
</comment>
<evidence type="ECO:0000256" key="5">
    <source>
        <dbReference type="ARBA" id="ARBA00022989"/>
    </source>
</evidence>
<protein>
    <submittedName>
        <fullName evidence="13">Uncharacterized protein</fullName>
    </submittedName>
</protein>
<gene>
    <name evidence="13" type="ORF">OXX778_LOCUS11021</name>
</gene>
<evidence type="ECO:0000256" key="12">
    <source>
        <dbReference type="SAM" id="Phobius"/>
    </source>
</evidence>
<name>A0A813Z4D6_9BILA</name>
<dbReference type="GO" id="GO:0005886">
    <property type="term" value="C:plasma membrane"/>
    <property type="evidence" value="ECO:0007669"/>
    <property type="project" value="TreeGrafter"/>
</dbReference>
<dbReference type="Gene3D" id="1.10.287.770">
    <property type="entry name" value="YojJ-like"/>
    <property type="match status" value="1"/>
</dbReference>
<organism evidence="13 14">
    <name type="scientific">Brachionus calyciflorus</name>
    <dbReference type="NCBI Taxonomy" id="104777"/>
    <lineage>
        <taxon>Eukaryota</taxon>
        <taxon>Metazoa</taxon>
        <taxon>Spiralia</taxon>
        <taxon>Gnathifera</taxon>
        <taxon>Rotifera</taxon>
        <taxon>Eurotatoria</taxon>
        <taxon>Monogononta</taxon>
        <taxon>Pseudotrocha</taxon>
        <taxon>Ploima</taxon>
        <taxon>Brachionidae</taxon>
        <taxon>Brachionus</taxon>
    </lineage>
</organism>
<evidence type="ECO:0000256" key="9">
    <source>
        <dbReference type="ARBA" id="ARBA00023201"/>
    </source>
</evidence>
<comment type="similarity">
    <text evidence="11">Belongs to the amiloride-sensitive sodium channel (TC 1.A.6) family.</text>
</comment>
<evidence type="ECO:0000313" key="13">
    <source>
        <dbReference type="EMBL" id="CAF0893266.1"/>
    </source>
</evidence>
<evidence type="ECO:0000256" key="11">
    <source>
        <dbReference type="RuleBase" id="RU000679"/>
    </source>
</evidence>
<dbReference type="PANTHER" id="PTHR11690:SF248">
    <property type="entry name" value="PICKPOCKET 17, ISOFORM A"/>
    <property type="match status" value="1"/>
</dbReference>
<sequence>MIHPEENSEEVLKKDSDKKKESNSYLSILKSWCESSTSHGLPNFARNESFILKVVWAIATLASWAYCFNLIIVLIIEYSDYKTVSNSRQVYEATPYFPAIDICNINPYSEYNYTEKNYSDSKIDIKQETDREVYSILLDIETKNNDTYLLKKGFDISTLILSCKFQGKSCNFSDFYRYHNFYHGNCYRFNGGLNSNDAKIPLKKSSKAGWRNGLQLELFAGENMNLSYRAGFRIIIHNQSEEIFPEEDGFNVPTGAETNIGLYRTINNRLPMPFSNCLDELNEKDLNNEILEIISKELNRTKYSQKFCQKICLQKYIYQKCKCMDLSLPPLIKQLDKNLTACKESQSLNCKDSAEIEFFNSKAVGICNNFCPLECTKTVFTTEVSSANYPTKWYLKTFNEQNDPDSSDENFDLSMLLLNIFYNDLIYTINEESPAITPSNLLGQIGGFLGLFIGISVLSCMENVELVILLILHFYKNRKAKKDQELN</sequence>